<keyword evidence="3" id="KW-1185">Reference proteome</keyword>
<name>A0A0N0V4J1_FUSLA</name>
<gene>
    <name evidence="2" type="ORF">FLAG1_12058</name>
</gene>
<dbReference type="EMBL" id="JXCE01001329">
    <property type="protein sequence ID" value="KPA35261.1"/>
    <property type="molecule type" value="Genomic_DNA"/>
</dbReference>
<comment type="caution">
    <text evidence="2">The sequence shown here is derived from an EMBL/GenBank/DDBJ whole genome shotgun (WGS) entry which is preliminary data.</text>
</comment>
<protein>
    <submittedName>
        <fullName evidence="2">Uncharacterized protein</fullName>
    </submittedName>
</protein>
<feature type="region of interest" description="Disordered" evidence="1">
    <location>
        <begin position="1"/>
        <end position="22"/>
    </location>
</feature>
<dbReference type="AlphaFoldDB" id="A0A0N0V4J1"/>
<evidence type="ECO:0000313" key="2">
    <source>
        <dbReference type="EMBL" id="KPA35261.1"/>
    </source>
</evidence>
<evidence type="ECO:0000313" key="3">
    <source>
        <dbReference type="Proteomes" id="UP000037904"/>
    </source>
</evidence>
<dbReference type="Proteomes" id="UP000037904">
    <property type="component" value="Unassembled WGS sequence"/>
</dbReference>
<evidence type="ECO:0000256" key="1">
    <source>
        <dbReference type="SAM" id="MobiDB-lite"/>
    </source>
</evidence>
<accession>A0A0N0V4J1</accession>
<organism evidence="2 3">
    <name type="scientific">Fusarium langsethiae</name>
    <dbReference type="NCBI Taxonomy" id="179993"/>
    <lineage>
        <taxon>Eukaryota</taxon>
        <taxon>Fungi</taxon>
        <taxon>Dikarya</taxon>
        <taxon>Ascomycota</taxon>
        <taxon>Pezizomycotina</taxon>
        <taxon>Sordariomycetes</taxon>
        <taxon>Hypocreomycetidae</taxon>
        <taxon>Hypocreales</taxon>
        <taxon>Nectriaceae</taxon>
        <taxon>Fusarium</taxon>
    </lineage>
</organism>
<dbReference type="PROSITE" id="PS51257">
    <property type="entry name" value="PROKAR_LIPOPROTEIN"/>
    <property type="match status" value="1"/>
</dbReference>
<feature type="compositionally biased region" description="Polar residues" evidence="1">
    <location>
        <begin position="13"/>
        <end position="22"/>
    </location>
</feature>
<sequence>MSYHKTLPRNPTVAGSNSPVGTTACENYPKLITFDFDLIRAASQGLVCMSDDLINHYAPVSDTEILETLEEMELLLGLLRHGVRS</sequence>
<reference evidence="2 3" key="1">
    <citation type="submission" date="2015-04" db="EMBL/GenBank/DDBJ databases">
        <title>The draft genome sequence of Fusarium langsethiae, a T-2/HT-2 mycotoxin producer.</title>
        <authorList>
            <person name="Lysoe E."/>
            <person name="Divon H.H."/>
            <person name="Terzi V."/>
            <person name="Orru L."/>
            <person name="Lamontanara A."/>
            <person name="Kolseth A.-K."/>
            <person name="Frandsen R.J."/>
            <person name="Nielsen K."/>
            <person name="Thrane U."/>
        </authorList>
    </citation>
    <scope>NUCLEOTIDE SEQUENCE [LARGE SCALE GENOMIC DNA]</scope>
    <source>
        <strain evidence="2 3">Fl201059</strain>
    </source>
</reference>
<proteinExistence type="predicted"/>